<keyword evidence="3 9" id="KW-0479">Metal-binding</keyword>
<dbReference type="HAMAP" id="MF_00112">
    <property type="entry name" value="GGGP_HepGP_synthase"/>
    <property type="match status" value="1"/>
</dbReference>
<evidence type="ECO:0000313" key="10">
    <source>
        <dbReference type="EMBL" id="KON31601.1"/>
    </source>
</evidence>
<evidence type="ECO:0000256" key="2">
    <source>
        <dbReference type="ARBA" id="ARBA00022679"/>
    </source>
</evidence>
<proteinExistence type="inferred from homology"/>
<dbReference type="Gene3D" id="3.20.20.390">
    <property type="entry name" value="FMN-linked oxidoreductases"/>
    <property type="match status" value="1"/>
</dbReference>
<dbReference type="Proteomes" id="UP000037210">
    <property type="component" value="Unassembled WGS sequence"/>
</dbReference>
<keyword evidence="1 9" id="KW-0444">Lipid biosynthesis</keyword>
<evidence type="ECO:0000256" key="1">
    <source>
        <dbReference type="ARBA" id="ARBA00022516"/>
    </source>
</evidence>
<dbReference type="PANTHER" id="PTHR21235:SF22">
    <property type="entry name" value="GERANYLGERANYLGLYCERYL PHOSPHATE SYNTHASE"/>
    <property type="match status" value="1"/>
</dbReference>
<comment type="catalytic activity">
    <reaction evidence="8 9">
        <text>sn-glycerol 1-phosphate + (2E,6E,10E)-geranylgeranyl diphosphate = sn-3-O-(geranylgeranyl)glycerol 1-phosphate + diphosphate</text>
        <dbReference type="Rhea" id="RHEA:23404"/>
        <dbReference type="ChEBI" id="CHEBI:33019"/>
        <dbReference type="ChEBI" id="CHEBI:57677"/>
        <dbReference type="ChEBI" id="CHEBI:57685"/>
        <dbReference type="ChEBI" id="CHEBI:58756"/>
        <dbReference type="EC" id="2.5.1.41"/>
    </reaction>
</comment>
<dbReference type="InterPro" id="IPR038597">
    <property type="entry name" value="GGGP/HepGP_synthase_sf"/>
</dbReference>
<comment type="caution">
    <text evidence="10">The sequence shown here is derived from an EMBL/GenBank/DDBJ whole genome shotgun (WGS) entry which is preliminary data.</text>
</comment>
<keyword evidence="5 9" id="KW-0443">Lipid metabolism</keyword>
<comment type="function">
    <text evidence="9">Prenyltransferase that catalyzes the transfer of the geranylgeranyl moiety of geranylgeranyl diphosphate (GGPP) to the C3 hydroxyl of sn-glycerol-1-phosphate (G1P). This reaction is the first ether-bond-formation step in the biosynthesis of archaeal membrane lipids.</text>
</comment>
<dbReference type="PATRIC" id="fig|1685127.3.peg.817"/>
<dbReference type="PANTHER" id="PTHR21235">
    <property type="entry name" value="IMIDAZOLE GLYCEROL PHOSPHATE SYNTHASE SUBUNIT HISF/H IGP SYNTHASE SUBUNIT HISF/H"/>
    <property type="match status" value="1"/>
</dbReference>
<protein>
    <recommendedName>
        <fullName evidence="9">Geranylgeranylglyceryl phosphate synthase</fullName>
        <shortName evidence="9">GGGP synthase</shortName>
        <shortName evidence="9">GGGPS</shortName>
        <ecNumber evidence="9">2.5.1.41</ecNumber>
    </recommendedName>
    <alternativeName>
        <fullName evidence="9">(S)-3-O-geranylgeranylglyceryl phosphate synthase</fullName>
    </alternativeName>
    <alternativeName>
        <fullName evidence="9">Phosphoglycerol geranylgeranyltransferase</fullName>
    </alternativeName>
</protein>
<dbReference type="UniPathway" id="UPA00940"/>
<dbReference type="GO" id="GO:0005737">
    <property type="term" value="C:cytoplasm"/>
    <property type="evidence" value="ECO:0007669"/>
    <property type="project" value="UniProtKB-SubCell"/>
</dbReference>
<dbReference type="EMBL" id="LFWZ01000001">
    <property type="protein sequence ID" value="KON31601.1"/>
    <property type="molecule type" value="Genomic_DNA"/>
</dbReference>
<evidence type="ECO:0000313" key="11">
    <source>
        <dbReference type="Proteomes" id="UP000037210"/>
    </source>
</evidence>
<comment type="caution">
    <text evidence="9">Lacks conserved residue(s) required for the propagation of feature annotation.</text>
</comment>
<reference evidence="10 11" key="1">
    <citation type="submission" date="2015-06" db="EMBL/GenBank/DDBJ databases">
        <title>New insights into the roles of widespread benthic archaea in carbon and nitrogen cycling.</title>
        <authorList>
            <person name="Lazar C.S."/>
            <person name="Baker B.J."/>
            <person name="Seitz K.W."/>
            <person name="Hyde A.S."/>
            <person name="Dick G.J."/>
            <person name="Hinrichs K.-U."/>
            <person name="Teske A.P."/>
        </authorList>
    </citation>
    <scope>NUCLEOTIDE SEQUENCE [LARGE SCALE GENOMIC DNA]</scope>
    <source>
        <strain evidence="10">DG-45</strain>
    </source>
</reference>
<dbReference type="InterPro" id="IPR010946">
    <property type="entry name" value="GGGP_synth"/>
</dbReference>
<dbReference type="Pfam" id="PF01884">
    <property type="entry name" value="PcrB"/>
    <property type="match status" value="1"/>
</dbReference>
<dbReference type="InterPro" id="IPR008205">
    <property type="entry name" value="GGGP_HepGP_synthase"/>
</dbReference>
<keyword evidence="6 9" id="KW-0594">Phospholipid biosynthesis</keyword>
<dbReference type="GO" id="GO:0047294">
    <property type="term" value="F:phosphoglycerol geranylgeranyltransferase activity"/>
    <property type="evidence" value="ECO:0007669"/>
    <property type="project" value="UniProtKB-UniRule"/>
</dbReference>
<gene>
    <name evidence="10" type="ORF">AC482_00155</name>
</gene>
<feature type="binding site" evidence="9">
    <location>
        <position position="54"/>
    </location>
    <ligand>
        <name>Mg(2+)</name>
        <dbReference type="ChEBI" id="CHEBI:18420"/>
    </ligand>
</feature>
<evidence type="ECO:0000256" key="7">
    <source>
        <dbReference type="ARBA" id="ARBA00023264"/>
    </source>
</evidence>
<dbReference type="NCBIfam" id="TIGR01769">
    <property type="entry name" value="GGGP"/>
    <property type="match status" value="1"/>
</dbReference>
<dbReference type="NCBIfam" id="TIGR01768">
    <property type="entry name" value="GGGP-family"/>
    <property type="match status" value="1"/>
</dbReference>
<keyword evidence="9" id="KW-0963">Cytoplasm</keyword>
<dbReference type="CDD" id="cd02812">
    <property type="entry name" value="PcrB_like"/>
    <property type="match status" value="1"/>
</dbReference>
<comment type="pathway">
    <text evidence="9">Membrane lipid metabolism; glycerophospholipid metabolism.</text>
</comment>
<dbReference type="AlphaFoldDB" id="A0A0M0BTU5"/>
<evidence type="ECO:0000256" key="6">
    <source>
        <dbReference type="ARBA" id="ARBA00023209"/>
    </source>
</evidence>
<dbReference type="InterPro" id="IPR050064">
    <property type="entry name" value="IGPS_HisA/HisF"/>
</dbReference>
<evidence type="ECO:0000256" key="3">
    <source>
        <dbReference type="ARBA" id="ARBA00022723"/>
    </source>
</evidence>
<comment type="similarity">
    <text evidence="9">Belongs to the GGGP/HepGP synthase family. Group II subfamily.</text>
</comment>
<dbReference type="EC" id="2.5.1.41" evidence="9"/>
<name>A0A0M0BTU5_9ARCH</name>
<accession>A0A0M0BTU5</accession>
<dbReference type="GO" id="GO:0046474">
    <property type="term" value="P:glycerophospholipid biosynthetic process"/>
    <property type="evidence" value="ECO:0007669"/>
    <property type="project" value="UniProtKB-UniRule"/>
</dbReference>
<dbReference type="SUPFAM" id="SSF51395">
    <property type="entry name" value="FMN-linked oxidoreductases"/>
    <property type="match status" value="1"/>
</dbReference>
<evidence type="ECO:0000256" key="9">
    <source>
        <dbReference type="HAMAP-Rule" id="MF_00112"/>
    </source>
</evidence>
<keyword evidence="4 9" id="KW-0460">Magnesium</keyword>
<feature type="binding site" evidence="9">
    <location>
        <begin position="226"/>
        <end position="227"/>
    </location>
    <ligand>
        <name>sn-glycerol 1-phosphate</name>
        <dbReference type="ChEBI" id="CHEBI:57685"/>
    </ligand>
</feature>
<evidence type="ECO:0000256" key="5">
    <source>
        <dbReference type="ARBA" id="ARBA00023098"/>
    </source>
</evidence>
<feature type="binding site" evidence="9">
    <location>
        <position position="25"/>
    </location>
    <ligand>
        <name>Mg(2+)</name>
        <dbReference type="ChEBI" id="CHEBI:18420"/>
    </ligand>
</feature>
<comment type="subcellular location">
    <subcellularLocation>
        <location evidence="9">Cytoplasm</location>
    </subcellularLocation>
</comment>
<dbReference type="NCBIfam" id="NF003198">
    <property type="entry name" value="PRK04169.1-2"/>
    <property type="match status" value="1"/>
</dbReference>
<keyword evidence="7 9" id="KW-1208">Phospholipid metabolism</keyword>
<comment type="cofactor">
    <cofactor evidence="9">
        <name>Mg(2+)</name>
        <dbReference type="ChEBI" id="CHEBI:18420"/>
    </cofactor>
</comment>
<evidence type="ECO:0000256" key="4">
    <source>
        <dbReference type="ARBA" id="ARBA00022842"/>
    </source>
</evidence>
<organism evidence="10 11">
    <name type="scientific">miscellaneous Crenarchaeota group-15 archaeon DG-45</name>
    <dbReference type="NCBI Taxonomy" id="1685127"/>
    <lineage>
        <taxon>Archaea</taxon>
        <taxon>Candidatus Bathyarchaeota</taxon>
        <taxon>MCG-15</taxon>
    </lineage>
</organism>
<dbReference type="FunFam" id="3.20.20.390:FF:000001">
    <property type="entry name" value="Heptaprenylglyceryl phosphate synthase"/>
    <property type="match status" value="1"/>
</dbReference>
<keyword evidence="2 9" id="KW-0808">Transferase</keyword>
<feature type="binding site" evidence="9">
    <location>
        <begin position="173"/>
        <end position="179"/>
    </location>
    <ligand>
        <name>sn-glycerol 1-phosphate</name>
        <dbReference type="ChEBI" id="CHEBI:57685"/>
    </ligand>
</feature>
<sequence length="251" mass="26689">MVERVERYLNEKIEKDGALHMTLLDPEKIGSDDGAAIAREAESAGTAAVMVGGSTLASNSDLDDVVMRIKASVKVPVILFPNNITGVSRHADAIWFMSLLNSSNTYYLIDVQALTARLVRCYGLEVLPMGYIIVGEGGAAGFIGQARPIPYDHPELALGYSLAAEALGMRFVYLEAGSGAMSPVPTEMIKLVGSHLSVPLIVGGGIRDGAAARKSVEAGAEIIVTGTLVEDTDKVRERIYEVVKNIISVRG</sequence>
<feature type="binding site" evidence="9">
    <location>
        <begin position="204"/>
        <end position="205"/>
    </location>
    <ligand>
        <name>sn-glycerol 1-phosphate</name>
        <dbReference type="ChEBI" id="CHEBI:57685"/>
    </ligand>
</feature>
<evidence type="ECO:0000256" key="8">
    <source>
        <dbReference type="ARBA" id="ARBA00047288"/>
    </source>
</evidence>
<dbReference type="GO" id="GO:0000107">
    <property type="term" value="F:imidazoleglycerol-phosphate synthase activity"/>
    <property type="evidence" value="ECO:0007669"/>
    <property type="project" value="TreeGrafter"/>
</dbReference>
<dbReference type="GO" id="GO:0000287">
    <property type="term" value="F:magnesium ion binding"/>
    <property type="evidence" value="ECO:0007669"/>
    <property type="project" value="UniProtKB-UniRule"/>
</dbReference>